<evidence type="ECO:0000313" key="14">
    <source>
        <dbReference type="Proteomes" id="UP001165368"/>
    </source>
</evidence>
<dbReference type="PANTHER" id="PTHR48267">
    <property type="entry name" value="CUPREDOXIN SUPERFAMILY PROTEIN"/>
    <property type="match status" value="1"/>
</dbReference>
<comment type="similarity">
    <text evidence="1">Belongs to the multicopper oxidase family.</text>
</comment>
<comment type="caution">
    <text evidence="13">The sequence shown here is derived from an EMBL/GenBank/DDBJ whole genome shotgun (WGS) entry which is preliminary data.</text>
</comment>
<evidence type="ECO:0000313" key="13">
    <source>
        <dbReference type="EMBL" id="MCG2622201.1"/>
    </source>
</evidence>
<organism evidence="13 14">
    <name type="scientific">Arthrobacter hankyongi</name>
    <dbReference type="NCBI Taxonomy" id="2904801"/>
    <lineage>
        <taxon>Bacteria</taxon>
        <taxon>Bacillati</taxon>
        <taxon>Actinomycetota</taxon>
        <taxon>Actinomycetes</taxon>
        <taxon>Micrococcales</taxon>
        <taxon>Micrococcaceae</taxon>
        <taxon>Arthrobacter</taxon>
    </lineage>
</organism>
<evidence type="ECO:0000256" key="3">
    <source>
        <dbReference type="ARBA" id="ARBA00022723"/>
    </source>
</evidence>
<protein>
    <recommendedName>
        <fullName evidence="6">Multicopper oxidase CueO</fullName>
        <ecNumber evidence="5">1.16.3.4</ecNumber>
    </recommendedName>
    <alternativeName>
        <fullName evidence="7">Copper efflux oxidase</fullName>
    </alternativeName>
    <alternativeName>
        <fullName evidence="8">Cuprous oxidase</fullName>
    </alternativeName>
</protein>
<dbReference type="CDD" id="cd13867">
    <property type="entry name" value="CuRO_2_CueO_FtsP"/>
    <property type="match status" value="1"/>
</dbReference>
<evidence type="ECO:0000259" key="10">
    <source>
        <dbReference type="Pfam" id="PF00394"/>
    </source>
</evidence>
<comment type="catalytic activity">
    <reaction evidence="9">
        <text>4 Cu(+) + O2 + 4 H(+) = 4 Cu(2+) + 2 H2O</text>
        <dbReference type="Rhea" id="RHEA:30083"/>
        <dbReference type="ChEBI" id="CHEBI:15377"/>
        <dbReference type="ChEBI" id="CHEBI:15378"/>
        <dbReference type="ChEBI" id="CHEBI:15379"/>
        <dbReference type="ChEBI" id="CHEBI:29036"/>
        <dbReference type="ChEBI" id="CHEBI:49552"/>
        <dbReference type="EC" id="1.16.3.4"/>
    </reaction>
    <physiologicalReaction direction="left-to-right" evidence="9">
        <dbReference type="Rhea" id="RHEA:30084"/>
    </physiologicalReaction>
</comment>
<dbReference type="Pfam" id="PF07732">
    <property type="entry name" value="Cu-oxidase_3"/>
    <property type="match status" value="1"/>
</dbReference>
<dbReference type="PROSITE" id="PS51318">
    <property type="entry name" value="TAT"/>
    <property type="match status" value="1"/>
</dbReference>
<dbReference type="InterPro" id="IPR045087">
    <property type="entry name" value="Cu-oxidase_fam"/>
</dbReference>
<dbReference type="InterPro" id="IPR008972">
    <property type="entry name" value="Cupredoxin"/>
</dbReference>
<feature type="domain" description="Plastocyanin-like" evidence="11">
    <location>
        <begin position="373"/>
        <end position="485"/>
    </location>
</feature>
<dbReference type="CDD" id="cd04232">
    <property type="entry name" value="CuRO_1_CueO_FtsP"/>
    <property type="match status" value="1"/>
</dbReference>
<evidence type="ECO:0000256" key="9">
    <source>
        <dbReference type="ARBA" id="ARBA00048092"/>
    </source>
</evidence>
<evidence type="ECO:0000256" key="2">
    <source>
        <dbReference type="ARBA" id="ARBA00011245"/>
    </source>
</evidence>
<dbReference type="EMBL" id="JAKLTQ010000005">
    <property type="protein sequence ID" value="MCG2622201.1"/>
    <property type="molecule type" value="Genomic_DNA"/>
</dbReference>
<dbReference type="Pfam" id="PF07731">
    <property type="entry name" value="Cu-oxidase_2"/>
    <property type="match status" value="1"/>
</dbReference>
<dbReference type="InterPro" id="IPR011707">
    <property type="entry name" value="Cu-oxidase-like_N"/>
</dbReference>
<dbReference type="Gene3D" id="2.60.40.420">
    <property type="entry name" value="Cupredoxins - blue copper proteins"/>
    <property type="match status" value="3"/>
</dbReference>
<dbReference type="PANTHER" id="PTHR48267:SF1">
    <property type="entry name" value="BILIRUBIN OXIDASE"/>
    <property type="match status" value="1"/>
</dbReference>
<evidence type="ECO:0000256" key="1">
    <source>
        <dbReference type="ARBA" id="ARBA00010609"/>
    </source>
</evidence>
<dbReference type="EC" id="1.16.3.4" evidence="5"/>
<keyword evidence="4" id="KW-0560">Oxidoreductase</keyword>
<dbReference type="PROSITE" id="PS51257">
    <property type="entry name" value="PROKAR_LIPOPROTEIN"/>
    <property type="match status" value="1"/>
</dbReference>
<evidence type="ECO:0000259" key="11">
    <source>
        <dbReference type="Pfam" id="PF07731"/>
    </source>
</evidence>
<reference evidence="13" key="1">
    <citation type="submission" date="2022-01" db="EMBL/GenBank/DDBJ databases">
        <authorList>
            <person name="Jo J.-H."/>
            <person name="Im W.-T."/>
        </authorList>
    </citation>
    <scope>NUCLEOTIDE SEQUENCE</scope>
    <source>
        <strain evidence="13">I2-34</strain>
    </source>
</reference>
<dbReference type="RefSeq" id="WP_237820270.1">
    <property type="nucleotide sequence ID" value="NZ_JAKLTQ010000005.1"/>
</dbReference>
<evidence type="ECO:0000256" key="7">
    <source>
        <dbReference type="ARBA" id="ARBA00042896"/>
    </source>
</evidence>
<name>A0ABS9L697_9MICC</name>
<proteinExistence type="inferred from homology"/>
<dbReference type="Proteomes" id="UP001165368">
    <property type="component" value="Unassembled WGS sequence"/>
</dbReference>
<dbReference type="InterPro" id="IPR011706">
    <property type="entry name" value="Cu-oxidase_C"/>
</dbReference>
<feature type="domain" description="Plastocyanin-like" evidence="10">
    <location>
        <begin position="224"/>
        <end position="302"/>
    </location>
</feature>
<dbReference type="InterPro" id="IPR006311">
    <property type="entry name" value="TAT_signal"/>
</dbReference>
<dbReference type="CDD" id="cd13890">
    <property type="entry name" value="CuRO_3_CueO_FtsP"/>
    <property type="match status" value="1"/>
</dbReference>
<dbReference type="Pfam" id="PF00394">
    <property type="entry name" value="Cu-oxidase"/>
    <property type="match status" value="1"/>
</dbReference>
<dbReference type="PROSITE" id="PS00080">
    <property type="entry name" value="MULTICOPPER_OXIDASE2"/>
    <property type="match status" value="1"/>
</dbReference>
<dbReference type="InterPro" id="IPR001117">
    <property type="entry name" value="Cu-oxidase_2nd"/>
</dbReference>
<evidence type="ECO:0000256" key="5">
    <source>
        <dbReference type="ARBA" id="ARBA00038978"/>
    </source>
</evidence>
<keyword evidence="14" id="KW-1185">Reference proteome</keyword>
<evidence type="ECO:0000256" key="8">
    <source>
        <dbReference type="ARBA" id="ARBA00043090"/>
    </source>
</evidence>
<comment type="subunit">
    <text evidence="2">Monomer.</text>
</comment>
<keyword evidence="3" id="KW-0479">Metal-binding</keyword>
<sequence>MNLPTRRSLLKAGLVGSAAAWLLAGCGDGNTRDAYSTVGTLDFANPLRIPPLAPATRSSDGARVFELAAAEGSTQFLPDRPTPTWGYNGSYLGPTLRATRGEKVRIAVVNRLPEATSVHWHGMHLPAGMDGGPHQMVAPGGTWTPEWVVNQPAATLWYHPHPHGATEQQVNRGLAGLFLVEDPEAAPDGLPRDYGRDDFPVVVQDRNFAKDGSFHDGPRALTGLTGNSILVNGTWNPHLAVSTEAVRLRLLNASSARSYSFGFDDGRGFAVVASDGGLLAAPAAVDRVLLSPGERAEVVVRFAPGERVELRSFPHELGMTTALANGAGGNDTLSILQFRAAARLSPSPELPAALPGPGAPDLSAIAATRTFILNGRHINGRQLDHNRIDTVVGAGTTEIWNVSNTHNQPHNFHIHDVRFRILDIDGAPPPPELAGLKDTVFLPVRASARLAVPFGNYTDAAMPYMYHCHLLWHEDEGMMGQFTVVEPGQTGSAPPAAVQHQH</sequence>
<evidence type="ECO:0000256" key="6">
    <source>
        <dbReference type="ARBA" id="ARBA00041027"/>
    </source>
</evidence>
<dbReference type="InterPro" id="IPR002355">
    <property type="entry name" value="Cu_oxidase_Cu_BS"/>
</dbReference>
<evidence type="ECO:0000259" key="12">
    <source>
        <dbReference type="Pfam" id="PF07732"/>
    </source>
</evidence>
<accession>A0ABS9L697</accession>
<gene>
    <name evidence="13" type="ORF">LVY72_09750</name>
</gene>
<dbReference type="SUPFAM" id="SSF49503">
    <property type="entry name" value="Cupredoxins"/>
    <property type="match status" value="3"/>
</dbReference>
<feature type="domain" description="Plastocyanin-like" evidence="12">
    <location>
        <begin position="76"/>
        <end position="184"/>
    </location>
</feature>
<evidence type="ECO:0000256" key="4">
    <source>
        <dbReference type="ARBA" id="ARBA00023002"/>
    </source>
</evidence>